<dbReference type="GO" id="GO:0005198">
    <property type="term" value="F:structural molecule activity"/>
    <property type="evidence" value="ECO:0007669"/>
    <property type="project" value="TreeGrafter"/>
</dbReference>
<dbReference type="EMBL" id="CP119963">
    <property type="protein sequence ID" value="WFD40228.1"/>
    <property type="molecule type" value="Genomic_DNA"/>
</dbReference>
<dbReference type="InterPro" id="IPR014041">
    <property type="entry name" value="ESCRT-II_cplx_Vps25-sub_N"/>
</dbReference>
<evidence type="ECO:0008006" key="6">
    <source>
        <dbReference type="Google" id="ProtNLM"/>
    </source>
</evidence>
<dbReference type="RefSeq" id="XP_060123125.1">
    <property type="nucleotide sequence ID" value="XM_060267142.1"/>
</dbReference>
<dbReference type="Pfam" id="PF05871">
    <property type="entry name" value="ESCRT-II"/>
    <property type="match status" value="1"/>
</dbReference>
<dbReference type="InterPro" id="IPR008570">
    <property type="entry name" value="ESCRT-II_cplx_Vps25-sub"/>
</dbReference>
<dbReference type="GO" id="GO:0042803">
    <property type="term" value="F:protein homodimerization activity"/>
    <property type="evidence" value="ECO:0007669"/>
    <property type="project" value="TreeGrafter"/>
</dbReference>
<evidence type="ECO:0000256" key="3">
    <source>
        <dbReference type="ARBA" id="ARBA00022927"/>
    </source>
</evidence>
<dbReference type="InterPro" id="IPR036388">
    <property type="entry name" value="WH-like_DNA-bd_sf"/>
</dbReference>
<dbReference type="SUPFAM" id="SSF46785">
    <property type="entry name" value="Winged helix' DNA-binding domain"/>
    <property type="match status" value="2"/>
</dbReference>
<dbReference type="PANTHER" id="PTHR13149">
    <property type="entry name" value="VACUOLAR PROTEIN SORTING-ASSOCIATED PROTEIN VPS25"/>
    <property type="match status" value="1"/>
</dbReference>
<dbReference type="Gene3D" id="1.10.10.10">
    <property type="entry name" value="Winged helix-like DNA-binding domain superfamily/Winged helix DNA-binding domain"/>
    <property type="match status" value="1"/>
</dbReference>
<reference evidence="4" key="1">
    <citation type="submission" date="2023-03" db="EMBL/GenBank/DDBJ databases">
        <title>Mating type loci evolution in Malassezia.</title>
        <authorList>
            <person name="Coelho M.A."/>
        </authorList>
    </citation>
    <scope>NUCLEOTIDE SEQUENCE</scope>
    <source>
        <strain evidence="4">CBS 9431</strain>
    </source>
</reference>
<proteinExistence type="inferred from homology"/>
<evidence type="ECO:0000256" key="1">
    <source>
        <dbReference type="ARBA" id="ARBA00009674"/>
    </source>
</evidence>
<dbReference type="PANTHER" id="PTHR13149:SF0">
    <property type="entry name" value="VACUOLAR PROTEIN-SORTING-ASSOCIATED PROTEIN 25"/>
    <property type="match status" value="1"/>
</dbReference>
<organism evidence="4 5">
    <name type="scientific">Malassezia japonica</name>
    <dbReference type="NCBI Taxonomy" id="223818"/>
    <lineage>
        <taxon>Eukaryota</taxon>
        <taxon>Fungi</taxon>
        <taxon>Dikarya</taxon>
        <taxon>Basidiomycota</taxon>
        <taxon>Ustilaginomycotina</taxon>
        <taxon>Malasseziomycetes</taxon>
        <taxon>Malasseziales</taxon>
        <taxon>Malasseziaceae</taxon>
        <taxon>Malassezia</taxon>
    </lineage>
</organism>
<dbReference type="GO" id="GO:0043328">
    <property type="term" value="P:protein transport to vacuole involved in ubiquitin-dependent protein catabolic process via the multivesicular body sorting pathway"/>
    <property type="evidence" value="ECO:0007669"/>
    <property type="project" value="TreeGrafter"/>
</dbReference>
<dbReference type="InterPro" id="IPR036390">
    <property type="entry name" value="WH_DNA-bd_sf"/>
</dbReference>
<name>A0AAF0JB81_9BASI</name>
<evidence type="ECO:0000313" key="5">
    <source>
        <dbReference type="Proteomes" id="UP001217754"/>
    </source>
</evidence>
<evidence type="ECO:0000313" key="4">
    <source>
        <dbReference type="EMBL" id="WFD40228.1"/>
    </source>
</evidence>
<evidence type="ECO:0000256" key="2">
    <source>
        <dbReference type="ARBA" id="ARBA00022448"/>
    </source>
</evidence>
<accession>A0AAF0JB81</accession>
<comment type="similarity">
    <text evidence="1">Belongs to the VPS25 family.</text>
</comment>
<dbReference type="GeneID" id="85226865"/>
<keyword evidence="3" id="KW-0653">Protein transport</keyword>
<keyword evidence="2" id="KW-0813">Transport</keyword>
<dbReference type="AlphaFoldDB" id="A0AAF0JB81"/>
<keyword evidence="5" id="KW-1185">Reference proteome</keyword>
<dbReference type="Proteomes" id="UP001217754">
    <property type="component" value="Chromosome 6"/>
</dbReference>
<gene>
    <name evidence="4" type="ORF">MJAP1_003214</name>
</gene>
<protein>
    <recommendedName>
        <fullName evidence="6">ESCRT-II complex subunit VPS25</fullName>
    </recommendedName>
</protein>
<dbReference type="GO" id="GO:0000814">
    <property type="term" value="C:ESCRT II complex"/>
    <property type="evidence" value="ECO:0007669"/>
    <property type="project" value="InterPro"/>
</dbReference>
<sequence length="237" mass="25847">MAQTGEGGFVFPAEHGFPPFYTLQPNVQTAIAQIEMWGRLVLAYCAAHDHFVLEATGTWERSSALFCNADIDRALSPHMIRIVMAHLVQQGHAMYHPPLPRGVKPPQAQASRNTHALSAAGATAAPALTSAADAACNQVLLLWRSPEAWGDSLYEWVRDTGQNKSILTMHELATGAFVERAKMPQVLLRLALQTQMKKGRAQVFSVTADRWSALLPTTDVLAQASDETMGELGVKFV</sequence>
<dbReference type="Gene3D" id="1.10.10.570">
    <property type="entry name" value="Winged helix' DNA-binding domain. Chain C. Domain 1"/>
    <property type="match status" value="1"/>
</dbReference>